<dbReference type="Proteomes" id="UP000320300">
    <property type="component" value="Unassembled WGS sequence"/>
</dbReference>
<dbReference type="RefSeq" id="WP_142526261.1">
    <property type="nucleotide sequence ID" value="NZ_CBCSJO010000002.1"/>
</dbReference>
<dbReference type="PANTHER" id="PTHR45453">
    <property type="entry name" value="PHOSPHATE REGULON SENSOR PROTEIN PHOR"/>
    <property type="match status" value="1"/>
</dbReference>
<keyword evidence="3" id="KW-0597">Phosphoprotein</keyword>
<evidence type="ECO:0000259" key="8">
    <source>
        <dbReference type="PROSITE" id="PS50109"/>
    </source>
</evidence>
<evidence type="ECO:0000256" key="1">
    <source>
        <dbReference type="ARBA" id="ARBA00000085"/>
    </source>
</evidence>
<dbReference type="PANTHER" id="PTHR45453:SF1">
    <property type="entry name" value="PHOSPHATE REGULON SENSOR PROTEIN PHOR"/>
    <property type="match status" value="1"/>
</dbReference>
<evidence type="ECO:0000256" key="4">
    <source>
        <dbReference type="ARBA" id="ARBA00022679"/>
    </source>
</evidence>
<dbReference type="CDD" id="cd00075">
    <property type="entry name" value="HATPase"/>
    <property type="match status" value="1"/>
</dbReference>
<dbReference type="InterPro" id="IPR003594">
    <property type="entry name" value="HATPase_dom"/>
</dbReference>
<dbReference type="GO" id="GO:0000155">
    <property type="term" value="F:phosphorelay sensor kinase activity"/>
    <property type="evidence" value="ECO:0007669"/>
    <property type="project" value="InterPro"/>
</dbReference>
<dbReference type="GO" id="GO:0005886">
    <property type="term" value="C:plasma membrane"/>
    <property type="evidence" value="ECO:0007669"/>
    <property type="project" value="TreeGrafter"/>
</dbReference>
<evidence type="ECO:0000256" key="5">
    <source>
        <dbReference type="ARBA" id="ARBA00022777"/>
    </source>
</evidence>
<sequence>MKWFKAKYTYVLIILSLLLSTGLQVVWLQQLFFAQQKQLKQDIEHLVSMTAQTNIYNSINSFKTPGNRRQIKQLFLSPQWEQLRYAFENMKIAGISASYSITIEDDSTVVGMKLSLQNTPVRRKIRRPINTNTGLTEAQLVANDSLSRIDMKNKVAAGLRAMGYSSEIYYNIYAYTDSIKVFETNKPKNFKPKYTTSKYQYNIQSLYRYQLTMPEINDVVWYRMRYYLASSILMVLLTCTAFYFILRLLRNQQLYADAKADFTSNMTHEFKTPIATVSVALESIKKYNLINNPETLLNYLDISQHELRRLDLMVEKVLNISNGDEVQQPLKLELYDLQSGLQQVIASMQLQLLNSHASIRFNTSDEPCFVYGDPVHLTNVFYNLIDNAIKYSGTNLILEINCKEDAGHITLNFKDNGPGIDKIYQKNIFERFYRIPVKGSTHDIKGSGLGLHYVKQTIEKHDGTIRIKSEPGHGTNFIITLPAAS</sequence>
<keyword evidence="7" id="KW-0812">Transmembrane</keyword>
<evidence type="ECO:0000256" key="2">
    <source>
        <dbReference type="ARBA" id="ARBA00012438"/>
    </source>
</evidence>
<reference evidence="9 10" key="1">
    <citation type="submission" date="2017-05" db="EMBL/GenBank/DDBJ databases">
        <authorList>
            <person name="Varghese N."/>
            <person name="Submissions S."/>
        </authorList>
    </citation>
    <scope>NUCLEOTIDE SEQUENCE [LARGE SCALE GENOMIC DNA]</scope>
    <source>
        <strain evidence="9 10">DSM 19036</strain>
    </source>
</reference>
<dbReference type="GO" id="GO:0004721">
    <property type="term" value="F:phosphoprotein phosphatase activity"/>
    <property type="evidence" value="ECO:0007669"/>
    <property type="project" value="TreeGrafter"/>
</dbReference>
<dbReference type="SMART" id="SM00388">
    <property type="entry name" value="HisKA"/>
    <property type="match status" value="1"/>
</dbReference>
<dbReference type="SUPFAM" id="SSF55874">
    <property type="entry name" value="ATPase domain of HSP90 chaperone/DNA topoisomerase II/histidine kinase"/>
    <property type="match status" value="1"/>
</dbReference>
<evidence type="ECO:0000256" key="6">
    <source>
        <dbReference type="ARBA" id="ARBA00023012"/>
    </source>
</evidence>
<keyword evidence="4" id="KW-0808">Transferase</keyword>
<dbReference type="EMBL" id="FXTN01000001">
    <property type="protein sequence ID" value="SMO33606.1"/>
    <property type="molecule type" value="Genomic_DNA"/>
</dbReference>
<dbReference type="FunFam" id="3.30.565.10:FF:000006">
    <property type="entry name" value="Sensor histidine kinase WalK"/>
    <property type="match status" value="1"/>
</dbReference>
<dbReference type="Gene3D" id="3.30.565.10">
    <property type="entry name" value="Histidine kinase-like ATPase, C-terminal domain"/>
    <property type="match status" value="1"/>
</dbReference>
<dbReference type="InterPro" id="IPR004358">
    <property type="entry name" value="Sig_transdc_His_kin-like_C"/>
</dbReference>
<dbReference type="SMART" id="SM00387">
    <property type="entry name" value="HATPase_c"/>
    <property type="match status" value="1"/>
</dbReference>
<evidence type="ECO:0000313" key="10">
    <source>
        <dbReference type="Proteomes" id="UP000320300"/>
    </source>
</evidence>
<dbReference type="InterPro" id="IPR005467">
    <property type="entry name" value="His_kinase_dom"/>
</dbReference>
<dbReference type="OrthoDB" id="921707at2"/>
<keyword evidence="6" id="KW-0902">Two-component regulatory system</keyword>
<dbReference type="PRINTS" id="PR00344">
    <property type="entry name" value="BCTRLSENSOR"/>
</dbReference>
<feature type="transmembrane region" description="Helical" evidence="7">
    <location>
        <begin position="226"/>
        <end position="246"/>
    </location>
</feature>
<dbReference type="Pfam" id="PF02518">
    <property type="entry name" value="HATPase_c"/>
    <property type="match status" value="1"/>
</dbReference>
<evidence type="ECO:0000256" key="3">
    <source>
        <dbReference type="ARBA" id="ARBA00022553"/>
    </source>
</evidence>
<proteinExistence type="predicted"/>
<keyword evidence="7" id="KW-0472">Membrane</keyword>
<dbReference type="InterPro" id="IPR036097">
    <property type="entry name" value="HisK_dim/P_sf"/>
</dbReference>
<dbReference type="InterPro" id="IPR050351">
    <property type="entry name" value="BphY/WalK/GraS-like"/>
</dbReference>
<dbReference type="Gene3D" id="1.10.287.130">
    <property type="match status" value="1"/>
</dbReference>
<dbReference type="EC" id="2.7.13.3" evidence="2"/>
<dbReference type="SUPFAM" id="SSF47384">
    <property type="entry name" value="Homodimeric domain of signal transducing histidine kinase"/>
    <property type="match status" value="1"/>
</dbReference>
<evidence type="ECO:0000256" key="7">
    <source>
        <dbReference type="SAM" id="Phobius"/>
    </source>
</evidence>
<feature type="domain" description="Histidine kinase" evidence="8">
    <location>
        <begin position="265"/>
        <end position="485"/>
    </location>
</feature>
<dbReference type="InterPro" id="IPR003661">
    <property type="entry name" value="HisK_dim/P_dom"/>
</dbReference>
<accession>A0A521AFP1</accession>
<name>A0A521AFP1_9SPHI</name>
<dbReference type="PROSITE" id="PS50109">
    <property type="entry name" value="HIS_KIN"/>
    <property type="match status" value="1"/>
</dbReference>
<organism evidence="9 10">
    <name type="scientific">Pedobacter westerhofensis</name>
    <dbReference type="NCBI Taxonomy" id="425512"/>
    <lineage>
        <taxon>Bacteria</taxon>
        <taxon>Pseudomonadati</taxon>
        <taxon>Bacteroidota</taxon>
        <taxon>Sphingobacteriia</taxon>
        <taxon>Sphingobacteriales</taxon>
        <taxon>Sphingobacteriaceae</taxon>
        <taxon>Pedobacter</taxon>
    </lineage>
</organism>
<protein>
    <recommendedName>
        <fullName evidence="2">histidine kinase</fullName>
        <ecNumber evidence="2">2.7.13.3</ecNumber>
    </recommendedName>
</protein>
<comment type="catalytic activity">
    <reaction evidence="1">
        <text>ATP + protein L-histidine = ADP + protein N-phospho-L-histidine.</text>
        <dbReference type="EC" id="2.7.13.3"/>
    </reaction>
</comment>
<dbReference type="Pfam" id="PF00512">
    <property type="entry name" value="HisKA"/>
    <property type="match status" value="1"/>
</dbReference>
<keyword evidence="10" id="KW-1185">Reference proteome</keyword>
<dbReference type="CDD" id="cd00082">
    <property type="entry name" value="HisKA"/>
    <property type="match status" value="1"/>
</dbReference>
<keyword evidence="7" id="KW-1133">Transmembrane helix</keyword>
<gene>
    <name evidence="9" type="ORF">SAMN06265348_101137</name>
</gene>
<dbReference type="InterPro" id="IPR036890">
    <property type="entry name" value="HATPase_C_sf"/>
</dbReference>
<evidence type="ECO:0000313" key="9">
    <source>
        <dbReference type="EMBL" id="SMO33606.1"/>
    </source>
</evidence>
<keyword evidence="5 9" id="KW-0418">Kinase</keyword>
<dbReference type="GO" id="GO:0016036">
    <property type="term" value="P:cellular response to phosphate starvation"/>
    <property type="evidence" value="ECO:0007669"/>
    <property type="project" value="TreeGrafter"/>
</dbReference>
<dbReference type="AlphaFoldDB" id="A0A521AFP1"/>